<evidence type="ECO:0008006" key="4">
    <source>
        <dbReference type="Google" id="ProtNLM"/>
    </source>
</evidence>
<evidence type="ECO:0000313" key="2">
    <source>
        <dbReference type="EMBL" id="KAF0536905.1"/>
    </source>
</evidence>
<feature type="signal peptide" evidence="1">
    <location>
        <begin position="1"/>
        <end position="22"/>
    </location>
</feature>
<organism evidence="2 3">
    <name type="scientific">Gigaspora margarita</name>
    <dbReference type="NCBI Taxonomy" id="4874"/>
    <lineage>
        <taxon>Eukaryota</taxon>
        <taxon>Fungi</taxon>
        <taxon>Fungi incertae sedis</taxon>
        <taxon>Mucoromycota</taxon>
        <taxon>Glomeromycotina</taxon>
        <taxon>Glomeromycetes</taxon>
        <taxon>Diversisporales</taxon>
        <taxon>Gigasporaceae</taxon>
        <taxon>Gigaspora</taxon>
    </lineage>
</organism>
<dbReference type="InterPro" id="IPR043504">
    <property type="entry name" value="Peptidase_S1_PA_chymotrypsin"/>
</dbReference>
<comment type="caution">
    <text evidence="2">The sequence shown here is derived from an EMBL/GenBank/DDBJ whole genome shotgun (WGS) entry which is preliminary data.</text>
</comment>
<dbReference type="EMBL" id="WTPW01000196">
    <property type="protein sequence ID" value="KAF0536905.1"/>
    <property type="molecule type" value="Genomic_DNA"/>
</dbReference>
<reference evidence="2 3" key="1">
    <citation type="journal article" date="2019" name="Environ. Microbiol.">
        <title>At the nexus of three kingdoms: the genome of the mycorrhizal fungus Gigaspora margarita provides insights into plant, endobacterial and fungal interactions.</title>
        <authorList>
            <person name="Venice F."/>
            <person name="Ghignone S."/>
            <person name="Salvioli di Fossalunga A."/>
            <person name="Amselem J."/>
            <person name="Novero M."/>
            <person name="Xianan X."/>
            <person name="Sedzielewska Toro K."/>
            <person name="Morin E."/>
            <person name="Lipzen A."/>
            <person name="Grigoriev I.V."/>
            <person name="Henrissat B."/>
            <person name="Martin F.M."/>
            <person name="Bonfante P."/>
        </authorList>
    </citation>
    <scope>NUCLEOTIDE SEQUENCE [LARGE SCALE GENOMIC DNA]</scope>
    <source>
        <strain evidence="2 3">BEG34</strain>
    </source>
</reference>
<keyword evidence="1" id="KW-0732">Signal</keyword>
<feature type="chain" id="PRO_5034346552" description="Serine protease" evidence="1">
    <location>
        <begin position="23"/>
        <end position="446"/>
    </location>
</feature>
<evidence type="ECO:0000256" key="1">
    <source>
        <dbReference type="SAM" id="SignalP"/>
    </source>
</evidence>
<dbReference type="CDD" id="cd21112">
    <property type="entry name" value="alphaLP-like"/>
    <property type="match status" value="1"/>
</dbReference>
<protein>
    <recommendedName>
        <fullName evidence="4">Serine protease</fullName>
    </recommendedName>
</protein>
<dbReference type="Gene3D" id="2.40.10.10">
    <property type="entry name" value="Trypsin-like serine proteases"/>
    <property type="match status" value="2"/>
</dbReference>
<evidence type="ECO:0000313" key="3">
    <source>
        <dbReference type="Proteomes" id="UP000439903"/>
    </source>
</evidence>
<dbReference type="OrthoDB" id="2428722at2759"/>
<gene>
    <name evidence="2" type="ORF">F8M41_008954</name>
</gene>
<dbReference type="SUPFAM" id="SSF50494">
    <property type="entry name" value="Trypsin-like serine proteases"/>
    <property type="match status" value="1"/>
</dbReference>
<accession>A0A8H4EQM0</accession>
<dbReference type="AlphaFoldDB" id="A0A8H4EQM0"/>
<dbReference type="InterPro" id="IPR009003">
    <property type="entry name" value="Peptidase_S1_PA"/>
</dbReference>
<dbReference type="Proteomes" id="UP000439903">
    <property type="component" value="Unassembled WGS sequence"/>
</dbReference>
<name>A0A8H4EQM0_GIGMA</name>
<keyword evidence="3" id="KW-1185">Reference proteome</keyword>
<proteinExistence type="predicted"/>
<sequence>MKRIIQFFQFLFLTLQIYSVYGQLQPIYSKFKPLADLWGVTESEVPKLLAAEDNLVKGDNLLTPLLNEKDFGGSYINVKANKIYINIINISKKNEIIENPKMKDYKDLLEFKQASRSLEDLNDTFSKLINIADQYNAADFILSNEYEFNNIVLYCYNKCQKNNDFINYAKNFGVIIYLENGDLFPSSDSKFKYRHNKTKRNSPNQDKRNLEIQLLGGDGIHNKEEEGIKPMTCSAGFWVSNGSQIFLASAGHCTLYGPYVKPPDDMSVDFLYLPWNSNNSVFYIGRMSIYSIIGSDKGYILKENDDRFNSVPAIRNSDDPDYPELPIVGDLPLSTRGAYLCKSGHTTHVTCGILHSFRAIQRVPGVPGNPTISTINDVWAARLISQKGDSGGPVFKFVIGEAGVRIVGMIVGAIKTKNNISVSIFHPTDVILRRDNSSLMDLITVP</sequence>